<evidence type="ECO:0000313" key="8">
    <source>
        <dbReference type="Proteomes" id="UP000800036"/>
    </source>
</evidence>
<reference evidence="7" key="1">
    <citation type="journal article" date="2020" name="Stud. Mycol.">
        <title>101 Dothideomycetes genomes: a test case for predicting lifestyles and emergence of pathogens.</title>
        <authorList>
            <person name="Haridas S."/>
            <person name="Albert R."/>
            <person name="Binder M."/>
            <person name="Bloem J."/>
            <person name="Labutti K."/>
            <person name="Salamov A."/>
            <person name="Andreopoulos B."/>
            <person name="Baker S."/>
            <person name="Barry K."/>
            <person name="Bills G."/>
            <person name="Bluhm B."/>
            <person name="Cannon C."/>
            <person name="Castanera R."/>
            <person name="Culley D."/>
            <person name="Daum C."/>
            <person name="Ezra D."/>
            <person name="Gonzalez J."/>
            <person name="Henrissat B."/>
            <person name="Kuo A."/>
            <person name="Liang C."/>
            <person name="Lipzen A."/>
            <person name="Lutzoni F."/>
            <person name="Magnuson J."/>
            <person name="Mondo S."/>
            <person name="Nolan M."/>
            <person name="Ohm R."/>
            <person name="Pangilinan J."/>
            <person name="Park H.-J."/>
            <person name="Ramirez L."/>
            <person name="Alfaro M."/>
            <person name="Sun H."/>
            <person name="Tritt A."/>
            <person name="Yoshinaga Y."/>
            <person name="Zwiers L.-H."/>
            <person name="Turgeon B."/>
            <person name="Goodwin S."/>
            <person name="Spatafora J."/>
            <person name="Crous P."/>
            <person name="Grigoriev I."/>
        </authorList>
    </citation>
    <scope>NUCLEOTIDE SEQUENCE</scope>
    <source>
        <strain evidence="7">CBS 107.79</strain>
    </source>
</reference>
<keyword evidence="3" id="KW-0805">Transcription regulation</keyword>
<dbReference type="GO" id="GO:0008270">
    <property type="term" value="F:zinc ion binding"/>
    <property type="evidence" value="ECO:0007669"/>
    <property type="project" value="InterPro"/>
</dbReference>
<dbReference type="Gene3D" id="4.10.240.10">
    <property type="entry name" value="Zn(2)-C6 fungal-type DNA-binding domain"/>
    <property type="match status" value="1"/>
</dbReference>
<evidence type="ECO:0000256" key="4">
    <source>
        <dbReference type="ARBA" id="ARBA00023163"/>
    </source>
</evidence>
<dbReference type="CDD" id="cd00067">
    <property type="entry name" value="GAL4"/>
    <property type="match status" value="1"/>
</dbReference>
<keyword evidence="1" id="KW-0479">Metal-binding</keyword>
<dbReference type="SUPFAM" id="SSF57701">
    <property type="entry name" value="Zn2/Cys6 DNA-binding domain"/>
    <property type="match status" value="1"/>
</dbReference>
<proteinExistence type="predicted"/>
<dbReference type="InterPro" id="IPR036864">
    <property type="entry name" value="Zn2-C6_fun-type_DNA-bd_sf"/>
</dbReference>
<evidence type="ECO:0000259" key="6">
    <source>
        <dbReference type="PROSITE" id="PS50048"/>
    </source>
</evidence>
<keyword evidence="5" id="KW-0539">Nucleus</keyword>
<feature type="non-terminal residue" evidence="7">
    <location>
        <position position="365"/>
    </location>
</feature>
<dbReference type="GO" id="GO:0000981">
    <property type="term" value="F:DNA-binding transcription factor activity, RNA polymerase II-specific"/>
    <property type="evidence" value="ECO:0007669"/>
    <property type="project" value="InterPro"/>
</dbReference>
<dbReference type="PANTHER" id="PTHR47660:SF2">
    <property type="entry name" value="TRANSCRIPTION FACTOR WITH C2H2 AND ZN(2)-CYS(6) DNA BINDING DOMAIN (EUROFUNG)"/>
    <property type="match status" value="1"/>
</dbReference>
<dbReference type="PANTHER" id="PTHR47660">
    <property type="entry name" value="TRANSCRIPTION FACTOR WITH C2H2 AND ZN(2)-CYS(6) DNA BINDING DOMAIN (EUROFUNG)-RELATED-RELATED"/>
    <property type="match status" value="1"/>
</dbReference>
<dbReference type="SMART" id="SM00066">
    <property type="entry name" value="GAL4"/>
    <property type="match status" value="1"/>
</dbReference>
<name>A0A6A5V8M3_9PLEO</name>
<dbReference type="AlphaFoldDB" id="A0A6A5V8M3"/>
<keyword evidence="4" id="KW-0804">Transcription</keyword>
<sequence>MSAFGTGRSCVRCHEAKRKCDQTAPTCRLCKKKGLACVYPSRKPSNFMMNYGLSASEMSRELALDFANPRDLLFTDKNSVAWFTAPEVFAVDRSPMPLPPNFKIRDLKEFVRRIESWLTIWITTGTNAFIHACLYEDGFPSCLQIAFTTYSAYIHRSPIASDILLRAVDDQATALVSKLEHIDSSADIIKSLAYIHALFVYQMIGLFDGDIRSRHLAETRAPILAGLLDRTLKNASAALDRNMTISGVTASTAQYLAPNESLWRTWVISESLRRTWLVIQGISASYDGLKQGWAPCNGDVMFTTRAGLWAAESAVSWAKTWMNQDVRFVGRAHAECLFMVPPEEVDEFATFMLETIFGKERSSNW</sequence>
<gene>
    <name evidence="7" type="ORF">BU23DRAFT_506515</name>
</gene>
<organism evidence="7 8">
    <name type="scientific">Bimuria novae-zelandiae CBS 107.79</name>
    <dbReference type="NCBI Taxonomy" id="1447943"/>
    <lineage>
        <taxon>Eukaryota</taxon>
        <taxon>Fungi</taxon>
        <taxon>Dikarya</taxon>
        <taxon>Ascomycota</taxon>
        <taxon>Pezizomycotina</taxon>
        <taxon>Dothideomycetes</taxon>
        <taxon>Pleosporomycetidae</taxon>
        <taxon>Pleosporales</taxon>
        <taxon>Massarineae</taxon>
        <taxon>Didymosphaeriaceae</taxon>
        <taxon>Bimuria</taxon>
    </lineage>
</organism>
<accession>A0A6A5V8M3</accession>
<dbReference type="InterPro" id="IPR001138">
    <property type="entry name" value="Zn2Cys6_DnaBD"/>
</dbReference>
<evidence type="ECO:0000256" key="1">
    <source>
        <dbReference type="ARBA" id="ARBA00022723"/>
    </source>
</evidence>
<dbReference type="PROSITE" id="PS50048">
    <property type="entry name" value="ZN2_CY6_FUNGAL_2"/>
    <property type="match status" value="1"/>
</dbReference>
<evidence type="ECO:0000256" key="3">
    <source>
        <dbReference type="ARBA" id="ARBA00023015"/>
    </source>
</evidence>
<dbReference type="Pfam" id="PF00172">
    <property type="entry name" value="Zn_clus"/>
    <property type="match status" value="1"/>
</dbReference>
<feature type="domain" description="Zn(2)-C6 fungal-type" evidence="6">
    <location>
        <begin position="9"/>
        <end position="39"/>
    </location>
</feature>
<keyword evidence="8" id="KW-1185">Reference proteome</keyword>
<dbReference type="EMBL" id="ML976680">
    <property type="protein sequence ID" value="KAF1973474.1"/>
    <property type="molecule type" value="Genomic_DNA"/>
</dbReference>
<dbReference type="Proteomes" id="UP000800036">
    <property type="component" value="Unassembled WGS sequence"/>
</dbReference>
<evidence type="ECO:0000256" key="2">
    <source>
        <dbReference type="ARBA" id="ARBA00022833"/>
    </source>
</evidence>
<dbReference type="OrthoDB" id="5355161at2759"/>
<evidence type="ECO:0000313" key="7">
    <source>
        <dbReference type="EMBL" id="KAF1973474.1"/>
    </source>
</evidence>
<dbReference type="PROSITE" id="PS00463">
    <property type="entry name" value="ZN2_CY6_FUNGAL_1"/>
    <property type="match status" value="1"/>
</dbReference>
<keyword evidence="2" id="KW-0862">Zinc</keyword>
<evidence type="ECO:0000256" key="5">
    <source>
        <dbReference type="ARBA" id="ARBA00023242"/>
    </source>
</evidence>
<protein>
    <recommendedName>
        <fullName evidence="6">Zn(2)-C6 fungal-type domain-containing protein</fullName>
    </recommendedName>
</protein>